<dbReference type="AlphaFoldDB" id="A0AAJ0H5F9"/>
<sequence>MASGIGDQSQSPCAVVTGSLAGSYRREKHVPELPDMLYRKPFPSRLDSTAQRKQPRRTHVTVFGRIAIVVRLRDAMLLPRNLEDRRISKGEYSCFTRAAPTQLSRRTPICVAQYEVPNNAMRDSPAQSKPPSLTSSRRLTAAARYCAPPGTWPARVDHEAALQPTTRHAGFVQAHGRARLCTSTYEYSSPQTCNLDWHASGRYCCCHHLVAHLLLHGPAPAASECLSGSLFACQDDKISFRANRQWPTRTSSPRNVFVPNL</sequence>
<evidence type="ECO:0000313" key="2">
    <source>
        <dbReference type="Proteomes" id="UP001275084"/>
    </source>
</evidence>
<organism evidence="1 2">
    <name type="scientific">Lasiosphaeria hispida</name>
    <dbReference type="NCBI Taxonomy" id="260671"/>
    <lineage>
        <taxon>Eukaryota</taxon>
        <taxon>Fungi</taxon>
        <taxon>Dikarya</taxon>
        <taxon>Ascomycota</taxon>
        <taxon>Pezizomycotina</taxon>
        <taxon>Sordariomycetes</taxon>
        <taxon>Sordariomycetidae</taxon>
        <taxon>Sordariales</taxon>
        <taxon>Lasiosphaeriaceae</taxon>
        <taxon>Lasiosphaeria</taxon>
    </lineage>
</organism>
<reference evidence="1" key="2">
    <citation type="submission" date="2023-06" db="EMBL/GenBank/DDBJ databases">
        <authorList>
            <consortium name="Lawrence Berkeley National Laboratory"/>
            <person name="Haridas S."/>
            <person name="Hensen N."/>
            <person name="Bonometti L."/>
            <person name="Westerberg I."/>
            <person name="Brannstrom I.O."/>
            <person name="Guillou S."/>
            <person name="Cros-Aarteil S."/>
            <person name="Calhoun S."/>
            <person name="Kuo A."/>
            <person name="Mondo S."/>
            <person name="Pangilinan J."/>
            <person name="Riley R."/>
            <person name="Labutti K."/>
            <person name="Andreopoulos B."/>
            <person name="Lipzen A."/>
            <person name="Chen C."/>
            <person name="Yanf M."/>
            <person name="Daum C."/>
            <person name="Ng V."/>
            <person name="Clum A."/>
            <person name="Steindorff A."/>
            <person name="Ohm R."/>
            <person name="Martin F."/>
            <person name="Silar P."/>
            <person name="Natvig D."/>
            <person name="Lalanne C."/>
            <person name="Gautier V."/>
            <person name="Ament-Velasquez S.L."/>
            <person name="Kruys A."/>
            <person name="Hutchinson M.I."/>
            <person name="Powell A.J."/>
            <person name="Barry K."/>
            <person name="Miller A.N."/>
            <person name="Grigoriev I.V."/>
            <person name="Debuchy R."/>
            <person name="Gladieux P."/>
            <person name="Thoren M.H."/>
            <person name="Johannesson H."/>
        </authorList>
    </citation>
    <scope>NUCLEOTIDE SEQUENCE</scope>
    <source>
        <strain evidence="1">CBS 955.72</strain>
    </source>
</reference>
<proteinExistence type="predicted"/>
<evidence type="ECO:0000313" key="1">
    <source>
        <dbReference type="EMBL" id="KAK3339980.1"/>
    </source>
</evidence>
<reference evidence="1" key="1">
    <citation type="journal article" date="2023" name="Mol. Phylogenet. Evol.">
        <title>Genome-scale phylogeny and comparative genomics of the fungal order Sordariales.</title>
        <authorList>
            <person name="Hensen N."/>
            <person name="Bonometti L."/>
            <person name="Westerberg I."/>
            <person name="Brannstrom I.O."/>
            <person name="Guillou S."/>
            <person name="Cros-Aarteil S."/>
            <person name="Calhoun S."/>
            <person name="Haridas S."/>
            <person name="Kuo A."/>
            <person name="Mondo S."/>
            <person name="Pangilinan J."/>
            <person name="Riley R."/>
            <person name="LaButti K."/>
            <person name="Andreopoulos B."/>
            <person name="Lipzen A."/>
            <person name="Chen C."/>
            <person name="Yan M."/>
            <person name="Daum C."/>
            <person name="Ng V."/>
            <person name="Clum A."/>
            <person name="Steindorff A."/>
            <person name="Ohm R.A."/>
            <person name="Martin F."/>
            <person name="Silar P."/>
            <person name="Natvig D.O."/>
            <person name="Lalanne C."/>
            <person name="Gautier V."/>
            <person name="Ament-Velasquez S.L."/>
            <person name="Kruys A."/>
            <person name="Hutchinson M.I."/>
            <person name="Powell A.J."/>
            <person name="Barry K."/>
            <person name="Miller A.N."/>
            <person name="Grigoriev I.V."/>
            <person name="Debuchy R."/>
            <person name="Gladieux P."/>
            <person name="Hiltunen Thoren M."/>
            <person name="Johannesson H."/>
        </authorList>
    </citation>
    <scope>NUCLEOTIDE SEQUENCE</scope>
    <source>
        <strain evidence="1">CBS 955.72</strain>
    </source>
</reference>
<comment type="caution">
    <text evidence="1">The sequence shown here is derived from an EMBL/GenBank/DDBJ whole genome shotgun (WGS) entry which is preliminary data.</text>
</comment>
<keyword evidence="2" id="KW-1185">Reference proteome</keyword>
<name>A0AAJ0H5F9_9PEZI</name>
<protein>
    <submittedName>
        <fullName evidence="1">Uncharacterized protein</fullName>
    </submittedName>
</protein>
<accession>A0AAJ0H5F9</accession>
<gene>
    <name evidence="1" type="ORF">B0T25DRAFT_366210</name>
</gene>
<dbReference type="EMBL" id="JAUIQD010000009">
    <property type="protein sequence ID" value="KAK3339980.1"/>
    <property type="molecule type" value="Genomic_DNA"/>
</dbReference>
<dbReference type="Proteomes" id="UP001275084">
    <property type="component" value="Unassembled WGS sequence"/>
</dbReference>